<sequence length="52" mass="5860">MNNEVRIEIKDLDQAVGVELSSEELQAVTGGQRMIPSWTSGRVKQTDEWDIV</sequence>
<evidence type="ECO:0000313" key="1">
    <source>
        <dbReference type="EMBL" id="MFC4312785.1"/>
    </source>
</evidence>
<organism evidence="1 2">
    <name type="scientific">Steroidobacter flavus</name>
    <dbReference type="NCBI Taxonomy" id="1842136"/>
    <lineage>
        <taxon>Bacteria</taxon>
        <taxon>Pseudomonadati</taxon>
        <taxon>Pseudomonadota</taxon>
        <taxon>Gammaproteobacteria</taxon>
        <taxon>Steroidobacterales</taxon>
        <taxon>Steroidobacteraceae</taxon>
        <taxon>Steroidobacter</taxon>
    </lineage>
</organism>
<name>A0ABV8T022_9GAMM</name>
<keyword evidence="2" id="KW-1185">Reference proteome</keyword>
<evidence type="ECO:0008006" key="3">
    <source>
        <dbReference type="Google" id="ProtNLM"/>
    </source>
</evidence>
<gene>
    <name evidence="1" type="ORF">ACFPN2_27115</name>
</gene>
<evidence type="ECO:0000313" key="2">
    <source>
        <dbReference type="Proteomes" id="UP001595904"/>
    </source>
</evidence>
<reference evidence="2" key="1">
    <citation type="journal article" date="2019" name="Int. J. Syst. Evol. Microbiol.">
        <title>The Global Catalogue of Microorganisms (GCM) 10K type strain sequencing project: providing services to taxonomists for standard genome sequencing and annotation.</title>
        <authorList>
            <consortium name="The Broad Institute Genomics Platform"/>
            <consortium name="The Broad Institute Genome Sequencing Center for Infectious Disease"/>
            <person name="Wu L."/>
            <person name="Ma J."/>
        </authorList>
    </citation>
    <scope>NUCLEOTIDE SEQUENCE [LARGE SCALE GENOMIC DNA]</scope>
    <source>
        <strain evidence="2">CGMCC 1.10759</strain>
    </source>
</reference>
<dbReference type="RefSeq" id="WP_380602474.1">
    <property type="nucleotide sequence ID" value="NZ_JBHSDU010000014.1"/>
</dbReference>
<accession>A0ABV8T022</accession>
<proteinExistence type="predicted"/>
<dbReference type="EMBL" id="JBHSDU010000014">
    <property type="protein sequence ID" value="MFC4312785.1"/>
    <property type="molecule type" value="Genomic_DNA"/>
</dbReference>
<comment type="caution">
    <text evidence="1">The sequence shown here is derived from an EMBL/GenBank/DDBJ whole genome shotgun (WGS) entry which is preliminary data.</text>
</comment>
<dbReference type="Proteomes" id="UP001595904">
    <property type="component" value="Unassembled WGS sequence"/>
</dbReference>
<protein>
    <recommendedName>
        <fullName evidence="3">Bacteriocin</fullName>
    </recommendedName>
</protein>